<evidence type="ECO:0000256" key="10">
    <source>
        <dbReference type="ARBA" id="ARBA00022977"/>
    </source>
</evidence>
<dbReference type="UniPathway" id="UPA00060">
    <property type="reaction ID" value="UER00141"/>
</dbReference>
<evidence type="ECO:0000256" key="13">
    <source>
        <dbReference type="ARBA" id="ARBA00047851"/>
    </source>
</evidence>
<keyword evidence="9" id="KW-0460">Magnesium</keyword>
<evidence type="ECO:0000256" key="14">
    <source>
        <dbReference type="ARBA" id="ARBA00047883"/>
    </source>
</evidence>
<accession>A0A0U9HHS2</accession>
<evidence type="ECO:0000256" key="4">
    <source>
        <dbReference type="ARBA" id="ARBA00022679"/>
    </source>
</evidence>
<evidence type="ECO:0000256" key="12">
    <source>
        <dbReference type="ARBA" id="ARBA00047334"/>
    </source>
</evidence>
<dbReference type="Pfam" id="PF08543">
    <property type="entry name" value="Phos_pyr_kin"/>
    <property type="match status" value="1"/>
</dbReference>
<dbReference type="FunFam" id="3.20.20.70:FF:000104">
    <property type="entry name" value="Thiamine biosynthetic bifunctional enzyme"/>
    <property type="match status" value="1"/>
</dbReference>
<evidence type="ECO:0000256" key="5">
    <source>
        <dbReference type="ARBA" id="ARBA00022723"/>
    </source>
</evidence>
<dbReference type="GO" id="GO:0009228">
    <property type="term" value="P:thiamine biosynthetic process"/>
    <property type="evidence" value="ECO:0000318"/>
    <property type="project" value="GO_Central"/>
</dbReference>
<dbReference type="InterPro" id="IPR013749">
    <property type="entry name" value="PM/HMP-P_kinase-1"/>
</dbReference>
<evidence type="ECO:0000313" key="18">
    <source>
        <dbReference type="Proteomes" id="UP000054558"/>
    </source>
</evidence>
<dbReference type="PANTHER" id="PTHR20858:SF17">
    <property type="entry name" value="HYDROXYMETHYLPYRIMIDINE_PHOSPHOMETHYLPYRIMIDINE KINASE THI20-RELATED"/>
    <property type="match status" value="1"/>
</dbReference>
<dbReference type="OrthoDB" id="10028886at2759"/>
<keyword evidence="5" id="KW-0479">Metal-binding</keyword>
<dbReference type="GO" id="GO:0005829">
    <property type="term" value="C:cytosol"/>
    <property type="evidence" value="ECO:0000318"/>
    <property type="project" value="GO_Central"/>
</dbReference>
<comment type="catalytic activity">
    <reaction evidence="12">
        <text>4-methyl-5-(2-phosphooxyethyl)-thiazole + 4-amino-2-methyl-5-(diphosphooxymethyl)pyrimidine + H(+) = thiamine phosphate + diphosphate</text>
        <dbReference type="Rhea" id="RHEA:22328"/>
        <dbReference type="ChEBI" id="CHEBI:15378"/>
        <dbReference type="ChEBI" id="CHEBI:33019"/>
        <dbReference type="ChEBI" id="CHEBI:37575"/>
        <dbReference type="ChEBI" id="CHEBI:57841"/>
        <dbReference type="ChEBI" id="CHEBI:58296"/>
        <dbReference type="EC" id="2.5.1.3"/>
    </reaction>
</comment>
<gene>
    <name evidence="17" type="ORF">KFL_000010780</name>
</gene>
<dbReference type="GO" id="GO:0004789">
    <property type="term" value="F:thiamine-phosphate diphosphorylase activity"/>
    <property type="evidence" value="ECO:0007669"/>
    <property type="project" value="UniProtKB-EC"/>
</dbReference>
<dbReference type="Pfam" id="PF02581">
    <property type="entry name" value="TMP-TENI"/>
    <property type="match status" value="1"/>
</dbReference>
<evidence type="ECO:0000256" key="8">
    <source>
        <dbReference type="ARBA" id="ARBA00022840"/>
    </source>
</evidence>
<dbReference type="FunFam" id="3.40.1190.20:FF:000003">
    <property type="entry name" value="Phosphomethylpyrimidine kinase ThiD"/>
    <property type="match status" value="1"/>
</dbReference>
<dbReference type="InterPro" id="IPR022998">
    <property type="entry name" value="ThiamineP_synth_TenI"/>
</dbReference>
<dbReference type="InterPro" id="IPR034291">
    <property type="entry name" value="TMP_synthase"/>
</dbReference>
<evidence type="ECO:0000256" key="11">
    <source>
        <dbReference type="ARBA" id="ARBA00023268"/>
    </source>
</evidence>
<keyword evidence="10" id="KW-0784">Thiamine biosynthesis</keyword>
<evidence type="ECO:0000256" key="7">
    <source>
        <dbReference type="ARBA" id="ARBA00022777"/>
    </source>
</evidence>
<dbReference type="InterPro" id="IPR029056">
    <property type="entry name" value="Ribokinase-like"/>
</dbReference>
<dbReference type="OMA" id="GHIFPTN"/>
<feature type="domain" description="Pyridoxamine kinase/Phosphomethylpyrimidine kinase" evidence="16">
    <location>
        <begin position="1"/>
        <end position="239"/>
    </location>
</feature>
<dbReference type="CDD" id="cd01169">
    <property type="entry name" value="HMPP_kinase"/>
    <property type="match status" value="1"/>
</dbReference>
<comment type="cofactor">
    <cofactor evidence="1">
        <name>Mg(2+)</name>
        <dbReference type="ChEBI" id="CHEBI:18420"/>
    </cofactor>
</comment>
<keyword evidence="18" id="KW-1185">Reference proteome</keyword>
<dbReference type="InterPro" id="IPR036206">
    <property type="entry name" value="ThiamineP_synth_sf"/>
</dbReference>
<keyword evidence="8" id="KW-0067">ATP-binding</keyword>
<dbReference type="GO" id="GO:0008902">
    <property type="term" value="F:hydroxymethylpyrimidine kinase activity"/>
    <property type="evidence" value="ECO:0000318"/>
    <property type="project" value="GO_Central"/>
</dbReference>
<keyword evidence="11" id="KW-0511">Multifunctional enzyme</keyword>
<dbReference type="EC" id="2.5.1.3" evidence="3"/>
<evidence type="ECO:0000313" key="17">
    <source>
        <dbReference type="EMBL" id="GAQ77629.1"/>
    </source>
</evidence>
<sequence>MKTAGALGVYSMSVVTALTAQNTAGVQGIHPVPADFVRAQVEAVLSDIGCDCVKTGMLPSADIIRAVVECLAKRPAVRLVVDPVMVATSGDVLVGGDTLGALRELLLPRADVITPNLPEAKALLGWEEDITDLEGMKRAATALFELGPKAVLVKGGHVAGGRLAVDVLFDGERLHELEAGWVDTRNTHGTGCTLASGIAAELAKGRPLVAAVSAAKGYLTEALKSSAWLQLGQGKHGPLNHFYGTTSWGTSRESPRARFRPSDLAVYAVSDSRMNARWGRSNVEAMRAAIEGGATILQLREKDIGTGDFVKEAQEVVALAREAGVPLVINDRIDVALAVGADGVHIGQSDMPLRLARALLGPDRIIGISTKTPEQARKALEDGADYLGSGGVFPTNTKENNVTIGIKGLLEVCESTPLPVVAIGGIKTTNAAEVLSAAKANTKGPDGVAIVSGVFDQPDVAKATKDLETIVNSALSKRQDLLTVT</sequence>
<dbReference type="Gene3D" id="3.40.1190.20">
    <property type="match status" value="1"/>
</dbReference>
<dbReference type="AlphaFoldDB" id="A0A0U9HHS2"/>
<keyword evidence="4" id="KW-0808">Transferase</keyword>
<keyword evidence="7 17" id="KW-0418">Kinase</keyword>
<dbReference type="EMBL" id="DF236950">
    <property type="protein sequence ID" value="GAQ77629.1"/>
    <property type="molecule type" value="Genomic_DNA"/>
</dbReference>
<evidence type="ECO:0000256" key="6">
    <source>
        <dbReference type="ARBA" id="ARBA00022741"/>
    </source>
</evidence>
<proteinExistence type="inferred from homology"/>
<dbReference type="InterPro" id="IPR004399">
    <property type="entry name" value="HMP/HMP-P_kinase_dom"/>
</dbReference>
<dbReference type="STRING" id="105231.A0A0U9HHS2"/>
<evidence type="ECO:0000256" key="9">
    <source>
        <dbReference type="ARBA" id="ARBA00022842"/>
    </source>
</evidence>
<dbReference type="CDD" id="cd00564">
    <property type="entry name" value="TMP_TenI"/>
    <property type="match status" value="1"/>
</dbReference>
<comment type="pathway">
    <text evidence="2">Cofactor biosynthesis; thiamine diphosphate biosynthesis; thiamine phosphate from 4-amino-2-methyl-5-diphosphomethylpyrimidine and 4-methyl-5-(2-phosphoethyl)-thiazole: step 1/1.</text>
</comment>
<dbReference type="NCBIfam" id="TIGR00097">
    <property type="entry name" value="HMP-P_kinase"/>
    <property type="match status" value="1"/>
</dbReference>
<dbReference type="PANTHER" id="PTHR20858">
    <property type="entry name" value="PHOSPHOMETHYLPYRIMIDINE KINASE"/>
    <property type="match status" value="1"/>
</dbReference>
<dbReference type="SUPFAM" id="SSF53613">
    <property type="entry name" value="Ribokinase-like"/>
    <property type="match status" value="1"/>
</dbReference>
<keyword evidence="6" id="KW-0547">Nucleotide-binding</keyword>
<dbReference type="InterPro" id="IPR013785">
    <property type="entry name" value="Aldolase_TIM"/>
</dbReference>
<evidence type="ECO:0000256" key="1">
    <source>
        <dbReference type="ARBA" id="ARBA00001946"/>
    </source>
</evidence>
<dbReference type="Gene3D" id="3.20.20.70">
    <property type="entry name" value="Aldolase class I"/>
    <property type="match status" value="1"/>
</dbReference>
<dbReference type="GO" id="GO:0046872">
    <property type="term" value="F:metal ion binding"/>
    <property type="evidence" value="ECO:0007669"/>
    <property type="project" value="UniProtKB-KW"/>
</dbReference>
<feature type="domain" description="Thiamine phosphate synthase/TenI" evidence="15">
    <location>
        <begin position="266"/>
        <end position="454"/>
    </location>
</feature>
<comment type="catalytic activity">
    <reaction evidence="13">
        <text>2-(2-carboxy-4-methylthiazol-5-yl)ethyl phosphate + 4-amino-2-methyl-5-(diphosphooxymethyl)pyrimidine + 2 H(+) = thiamine phosphate + CO2 + diphosphate</text>
        <dbReference type="Rhea" id="RHEA:47848"/>
        <dbReference type="ChEBI" id="CHEBI:15378"/>
        <dbReference type="ChEBI" id="CHEBI:16526"/>
        <dbReference type="ChEBI" id="CHEBI:33019"/>
        <dbReference type="ChEBI" id="CHEBI:37575"/>
        <dbReference type="ChEBI" id="CHEBI:57841"/>
        <dbReference type="ChEBI" id="CHEBI:62890"/>
        <dbReference type="EC" id="2.5.1.3"/>
    </reaction>
</comment>
<comment type="catalytic activity">
    <reaction evidence="14">
        <text>2-[(2R,5Z)-2-carboxy-4-methylthiazol-5(2H)-ylidene]ethyl phosphate + 4-amino-2-methyl-5-(diphosphooxymethyl)pyrimidine + 2 H(+) = thiamine phosphate + CO2 + diphosphate</text>
        <dbReference type="Rhea" id="RHEA:47844"/>
        <dbReference type="ChEBI" id="CHEBI:15378"/>
        <dbReference type="ChEBI" id="CHEBI:16526"/>
        <dbReference type="ChEBI" id="CHEBI:33019"/>
        <dbReference type="ChEBI" id="CHEBI:37575"/>
        <dbReference type="ChEBI" id="CHEBI:57841"/>
        <dbReference type="ChEBI" id="CHEBI:62899"/>
        <dbReference type="EC" id="2.5.1.3"/>
    </reaction>
</comment>
<reference evidence="17 18" key="1">
    <citation type="journal article" date="2014" name="Nat. Commun.">
        <title>Klebsormidium flaccidum genome reveals primary factors for plant terrestrial adaptation.</title>
        <authorList>
            <person name="Hori K."/>
            <person name="Maruyama F."/>
            <person name="Fujisawa T."/>
            <person name="Togashi T."/>
            <person name="Yamamoto N."/>
            <person name="Seo M."/>
            <person name="Sato S."/>
            <person name="Yamada T."/>
            <person name="Mori H."/>
            <person name="Tajima N."/>
            <person name="Moriyama T."/>
            <person name="Ikeuchi M."/>
            <person name="Watanabe M."/>
            <person name="Wada H."/>
            <person name="Kobayashi K."/>
            <person name="Saito M."/>
            <person name="Masuda T."/>
            <person name="Sasaki-Sekimoto Y."/>
            <person name="Mashiguchi K."/>
            <person name="Awai K."/>
            <person name="Shimojima M."/>
            <person name="Masuda S."/>
            <person name="Iwai M."/>
            <person name="Nobusawa T."/>
            <person name="Narise T."/>
            <person name="Kondo S."/>
            <person name="Saito H."/>
            <person name="Sato R."/>
            <person name="Murakawa M."/>
            <person name="Ihara Y."/>
            <person name="Oshima-Yamada Y."/>
            <person name="Ohtaka K."/>
            <person name="Satoh M."/>
            <person name="Sonobe K."/>
            <person name="Ishii M."/>
            <person name="Ohtani R."/>
            <person name="Kanamori-Sato M."/>
            <person name="Honoki R."/>
            <person name="Miyazaki D."/>
            <person name="Mochizuki H."/>
            <person name="Umetsu J."/>
            <person name="Higashi K."/>
            <person name="Shibata D."/>
            <person name="Kamiya Y."/>
            <person name="Sato N."/>
            <person name="Nakamura Y."/>
            <person name="Tabata S."/>
            <person name="Ida S."/>
            <person name="Kurokawa K."/>
            <person name="Ohta H."/>
        </authorList>
    </citation>
    <scope>NUCLEOTIDE SEQUENCE [LARGE SCALE GENOMIC DNA]</scope>
    <source>
        <strain evidence="17 18">NIES-2285</strain>
    </source>
</reference>
<evidence type="ECO:0000259" key="15">
    <source>
        <dbReference type="Pfam" id="PF02581"/>
    </source>
</evidence>
<evidence type="ECO:0000256" key="2">
    <source>
        <dbReference type="ARBA" id="ARBA00005165"/>
    </source>
</evidence>
<dbReference type="SUPFAM" id="SSF51391">
    <property type="entry name" value="Thiamin phosphate synthase"/>
    <property type="match status" value="1"/>
</dbReference>
<dbReference type="HAMAP" id="MF_00097">
    <property type="entry name" value="TMP_synthase"/>
    <property type="match status" value="1"/>
</dbReference>
<evidence type="ECO:0000256" key="3">
    <source>
        <dbReference type="ARBA" id="ARBA00012830"/>
    </source>
</evidence>
<dbReference type="GO" id="GO:0005524">
    <property type="term" value="F:ATP binding"/>
    <property type="evidence" value="ECO:0007669"/>
    <property type="project" value="UniProtKB-KW"/>
</dbReference>
<dbReference type="Proteomes" id="UP000054558">
    <property type="component" value="Unassembled WGS sequence"/>
</dbReference>
<dbReference type="GO" id="GO:0008972">
    <property type="term" value="F:phosphomethylpyrimidine kinase activity"/>
    <property type="evidence" value="ECO:0000318"/>
    <property type="project" value="GO_Central"/>
</dbReference>
<protein>
    <recommendedName>
        <fullName evidence="3">thiamine phosphate synthase</fullName>
        <ecNumber evidence="3">2.5.1.3</ecNumber>
    </recommendedName>
</protein>
<name>A0A0U9HHS2_KLENI</name>
<dbReference type="GO" id="GO:0009229">
    <property type="term" value="P:thiamine diphosphate biosynthetic process"/>
    <property type="evidence" value="ECO:0007669"/>
    <property type="project" value="UniProtKB-UniPathway"/>
</dbReference>
<organism evidence="17 18">
    <name type="scientific">Klebsormidium nitens</name>
    <name type="common">Green alga</name>
    <name type="synonym">Ulothrix nitens</name>
    <dbReference type="NCBI Taxonomy" id="105231"/>
    <lineage>
        <taxon>Eukaryota</taxon>
        <taxon>Viridiplantae</taxon>
        <taxon>Streptophyta</taxon>
        <taxon>Klebsormidiophyceae</taxon>
        <taxon>Klebsormidiales</taxon>
        <taxon>Klebsormidiaceae</taxon>
        <taxon>Klebsormidium</taxon>
    </lineage>
</organism>
<dbReference type="NCBIfam" id="TIGR00693">
    <property type="entry name" value="thiE"/>
    <property type="match status" value="1"/>
</dbReference>
<evidence type="ECO:0000259" key="16">
    <source>
        <dbReference type="Pfam" id="PF08543"/>
    </source>
</evidence>